<dbReference type="Proteomes" id="UP000036045">
    <property type="component" value="Unassembled WGS sequence"/>
</dbReference>
<dbReference type="EMBL" id="LDPH01000028">
    <property type="protein sequence ID" value="KLV22849.1"/>
    <property type="molecule type" value="Genomic_DNA"/>
</dbReference>
<evidence type="ECO:0000313" key="2">
    <source>
        <dbReference type="EMBL" id="KLV22849.1"/>
    </source>
</evidence>
<comment type="caution">
    <text evidence="2">The sequence shown here is derived from an EMBL/GenBank/DDBJ whole genome shotgun (WGS) entry which is preliminary data.</text>
</comment>
<evidence type="ECO:0000256" key="1">
    <source>
        <dbReference type="SAM" id="Phobius"/>
    </source>
</evidence>
<protein>
    <submittedName>
        <fullName evidence="2">Uncharacterized protein</fullName>
    </submittedName>
</protein>
<reference evidence="2 3" key="1">
    <citation type="submission" date="2015-05" db="EMBL/GenBank/DDBJ databases">
        <title>Whole genome sequence and identification of bacterial endophytes from Costus igneus.</title>
        <authorList>
            <person name="Lee Y.P."/>
            <person name="Gan H.M."/>
            <person name="Eng W."/>
            <person name="Wheatley M.S."/>
            <person name="Caraballo A."/>
            <person name="Polter S."/>
            <person name="Savka M.A."/>
            <person name="Hudson A.O."/>
        </authorList>
    </citation>
    <scope>NUCLEOTIDE SEQUENCE [LARGE SCALE GENOMIC DNA]</scope>
    <source>
        <strain evidence="2 3">RIT379</strain>
    </source>
</reference>
<dbReference type="RefSeq" id="WP_047944113.1">
    <property type="nucleotide sequence ID" value="NZ_LDPH01000028.1"/>
</dbReference>
<feature type="transmembrane region" description="Helical" evidence="1">
    <location>
        <begin position="20"/>
        <end position="40"/>
    </location>
</feature>
<accession>A0A0J1IA57</accession>
<keyword evidence="1" id="KW-1133">Transmembrane helix</keyword>
<dbReference type="AlphaFoldDB" id="A0A0J1IA57"/>
<keyword evidence="3" id="KW-1185">Reference proteome</keyword>
<dbReference type="PATRIC" id="fig|1397.4.peg.2832"/>
<gene>
    <name evidence="2" type="ORF">ABW02_20380</name>
</gene>
<dbReference type="OrthoDB" id="9921960at2"/>
<evidence type="ECO:0000313" key="3">
    <source>
        <dbReference type="Proteomes" id="UP000036045"/>
    </source>
</evidence>
<organism evidence="2 3">
    <name type="scientific">Niallia circulans</name>
    <name type="common">Bacillus circulans</name>
    <dbReference type="NCBI Taxonomy" id="1397"/>
    <lineage>
        <taxon>Bacteria</taxon>
        <taxon>Bacillati</taxon>
        <taxon>Bacillota</taxon>
        <taxon>Bacilli</taxon>
        <taxon>Bacillales</taxon>
        <taxon>Bacillaceae</taxon>
        <taxon>Niallia</taxon>
    </lineage>
</organism>
<name>A0A0J1IA57_NIACI</name>
<keyword evidence="1" id="KW-0812">Transmembrane</keyword>
<sequence length="67" mass="7584">MLNKLIELISEGNISLGQLSIIFAVILTITAIIGYTFLFWEQRSYEKLLTGKPLPSNRGSVRKMRLS</sequence>
<proteinExistence type="predicted"/>
<keyword evidence="1" id="KW-0472">Membrane</keyword>